<dbReference type="GO" id="GO:0016787">
    <property type="term" value="F:hydrolase activity"/>
    <property type="evidence" value="ECO:0007669"/>
    <property type="project" value="UniProtKB-KW"/>
</dbReference>
<dbReference type="AlphaFoldDB" id="A0AA88GK05"/>
<dbReference type="InterPro" id="IPR050300">
    <property type="entry name" value="GDXG_lipolytic_enzyme"/>
</dbReference>
<dbReference type="InterPro" id="IPR029058">
    <property type="entry name" value="AB_hydrolase_fold"/>
</dbReference>
<accession>A0AA88GK05</accession>
<dbReference type="PANTHER" id="PTHR48081">
    <property type="entry name" value="AB HYDROLASE SUPERFAMILY PROTEIN C4A8.06C"/>
    <property type="match status" value="1"/>
</dbReference>
<comment type="caution">
    <text evidence="3">The sequence shown here is derived from an EMBL/GenBank/DDBJ whole genome shotgun (WGS) entry which is preliminary data.</text>
</comment>
<dbReference type="InterPro" id="IPR013094">
    <property type="entry name" value="AB_hydrolase_3"/>
</dbReference>
<dbReference type="Pfam" id="PF07859">
    <property type="entry name" value="Abhydrolase_3"/>
    <property type="match status" value="1"/>
</dbReference>
<evidence type="ECO:0000259" key="2">
    <source>
        <dbReference type="Pfam" id="PF07859"/>
    </source>
</evidence>
<dbReference type="SUPFAM" id="SSF53474">
    <property type="entry name" value="alpha/beta-Hydrolases"/>
    <property type="match status" value="1"/>
</dbReference>
<sequence>MKSLFIILAFLLVVGLVINYNTKYSTHVFLTRAFFHALLLRNKYLGMKVGDPESSMIGTTTTDWKEVSLEAQTLYNMVRFVRSRLHMSDEEIRDTAYHALAPPVSLHNSLSFEHVPEIRNSIFVTLRDRFYIEHFFGKDRRGKVILLLHGGCGFAGQYDGQELRSIVEHMQQRFNSTLTHILSVDYRLMGLTEAERQKKDVFASKFSDQVDDVIQAYHWLLTKFKPEDIVIVGSSFGSTLSAEFIRRAANEHLPMPKAAVLMGGVYDLSMKLTRSNKNSRNNIMLSDQLIGIMHRLYKDEESPLFTWKSSVNKAVFSTKLYLVYSKDEELSKDNEVFIQLLMDLGHPSVKVSADNMMIHVHPIFEYYFPEAKAAMSKILDFIDSQQ</sequence>
<evidence type="ECO:0000313" key="4">
    <source>
        <dbReference type="Proteomes" id="UP000816034"/>
    </source>
</evidence>
<name>A0AA88GK05_NAELO</name>
<organism evidence="3 4">
    <name type="scientific">Naegleria lovaniensis</name>
    <name type="common">Amoeba</name>
    <dbReference type="NCBI Taxonomy" id="51637"/>
    <lineage>
        <taxon>Eukaryota</taxon>
        <taxon>Discoba</taxon>
        <taxon>Heterolobosea</taxon>
        <taxon>Tetramitia</taxon>
        <taxon>Eutetramitia</taxon>
        <taxon>Vahlkampfiidae</taxon>
        <taxon>Naegleria</taxon>
    </lineage>
</organism>
<dbReference type="Proteomes" id="UP000816034">
    <property type="component" value="Unassembled WGS sequence"/>
</dbReference>
<evidence type="ECO:0000256" key="1">
    <source>
        <dbReference type="ARBA" id="ARBA00022801"/>
    </source>
</evidence>
<reference evidence="3 4" key="1">
    <citation type="journal article" date="2018" name="BMC Genomics">
        <title>The genome of Naegleria lovaniensis, the basis for a comparative approach to unravel pathogenicity factors of the human pathogenic amoeba N. fowleri.</title>
        <authorList>
            <person name="Liechti N."/>
            <person name="Schurch N."/>
            <person name="Bruggmann R."/>
            <person name="Wittwer M."/>
        </authorList>
    </citation>
    <scope>NUCLEOTIDE SEQUENCE [LARGE SCALE GENOMIC DNA]</scope>
    <source>
        <strain evidence="3 4">ATCC 30569</strain>
    </source>
</reference>
<evidence type="ECO:0000313" key="3">
    <source>
        <dbReference type="EMBL" id="KAG2378601.1"/>
    </source>
</evidence>
<dbReference type="Gene3D" id="3.40.50.1820">
    <property type="entry name" value="alpha/beta hydrolase"/>
    <property type="match status" value="1"/>
</dbReference>
<dbReference type="EMBL" id="PYSW02000032">
    <property type="protein sequence ID" value="KAG2378601.1"/>
    <property type="molecule type" value="Genomic_DNA"/>
</dbReference>
<keyword evidence="4" id="KW-1185">Reference proteome</keyword>
<protein>
    <recommendedName>
        <fullName evidence="2">Alpha/beta hydrolase fold-3 domain-containing protein</fullName>
    </recommendedName>
</protein>
<keyword evidence="1" id="KW-0378">Hydrolase</keyword>
<gene>
    <name evidence="3" type="ORF">C9374_008240</name>
</gene>
<dbReference type="PANTHER" id="PTHR48081:SF8">
    <property type="entry name" value="ALPHA_BETA HYDROLASE FOLD-3 DOMAIN-CONTAINING PROTEIN-RELATED"/>
    <property type="match status" value="1"/>
</dbReference>
<feature type="domain" description="Alpha/beta hydrolase fold-3" evidence="2">
    <location>
        <begin position="146"/>
        <end position="359"/>
    </location>
</feature>
<dbReference type="GeneID" id="68100694"/>
<proteinExistence type="predicted"/>
<dbReference type="RefSeq" id="XP_044545863.1">
    <property type="nucleotide sequence ID" value="XM_044698295.1"/>
</dbReference>